<reference evidence="1" key="1">
    <citation type="submission" date="2025-08" db="UniProtKB">
        <authorList>
            <consortium name="Ensembl"/>
        </authorList>
    </citation>
    <scope>IDENTIFICATION</scope>
</reference>
<dbReference type="GO" id="GO:0006096">
    <property type="term" value="P:glycolytic process"/>
    <property type="evidence" value="ECO:0007669"/>
    <property type="project" value="InterPro"/>
</dbReference>
<dbReference type="InterPro" id="IPR005952">
    <property type="entry name" value="Phosphogly_mut1"/>
</dbReference>
<dbReference type="Ensembl" id="ENSANAT00000030528.1">
    <property type="protein sequence ID" value="ENSANAP00000012707.1"/>
    <property type="gene ID" value="ENSANAG00000024293.1"/>
</dbReference>
<evidence type="ECO:0000313" key="2">
    <source>
        <dbReference type="Proteomes" id="UP000233020"/>
    </source>
</evidence>
<proteinExistence type="predicted"/>
<dbReference type="Proteomes" id="UP000233020">
    <property type="component" value="Unplaced"/>
</dbReference>
<dbReference type="STRING" id="37293.ENSANAP00000012707"/>
<organism evidence="1 2">
    <name type="scientific">Aotus nancymaae</name>
    <name type="common">Ma's night monkey</name>
    <dbReference type="NCBI Taxonomy" id="37293"/>
    <lineage>
        <taxon>Eukaryota</taxon>
        <taxon>Metazoa</taxon>
        <taxon>Chordata</taxon>
        <taxon>Craniata</taxon>
        <taxon>Vertebrata</taxon>
        <taxon>Euteleostomi</taxon>
        <taxon>Mammalia</taxon>
        <taxon>Eutheria</taxon>
        <taxon>Euarchontoglires</taxon>
        <taxon>Primates</taxon>
        <taxon>Haplorrhini</taxon>
        <taxon>Platyrrhini</taxon>
        <taxon>Aotidae</taxon>
        <taxon>Aotus</taxon>
    </lineage>
</organism>
<reference evidence="1" key="2">
    <citation type="submission" date="2025-09" db="UniProtKB">
        <authorList>
            <consortium name="Ensembl"/>
        </authorList>
    </citation>
    <scope>IDENTIFICATION</scope>
</reference>
<protein>
    <submittedName>
        <fullName evidence="1">Uncharacterized protein</fullName>
    </submittedName>
</protein>
<dbReference type="Gene3D" id="3.40.50.1240">
    <property type="entry name" value="Phosphoglycerate mutase-like"/>
    <property type="match status" value="1"/>
</dbReference>
<sequence length="117" mass="13171">MKPNHPFYRNISKDRRYADLTEDQLHSCEGLKHTIARIKEGKQVQITAHGNSLRGTVKHLEGLSEEAIMELDLPTGIPIAYELDKSLKPIRRMQFLGDEETVCKAMDAVAAQGKAKK</sequence>
<dbReference type="InterPro" id="IPR029033">
    <property type="entry name" value="His_PPase_superfam"/>
</dbReference>
<dbReference type="SUPFAM" id="SSF53254">
    <property type="entry name" value="Phosphoglycerate mutase-like"/>
    <property type="match status" value="1"/>
</dbReference>
<accession>A0A2K5CVK0</accession>
<name>A0A2K5CVK0_AOTNA</name>
<dbReference type="AlphaFoldDB" id="A0A2K5CVK0"/>
<dbReference type="GeneTree" id="ENSGT00950000182926"/>
<dbReference type="NCBIfam" id="TIGR01258">
    <property type="entry name" value="pgm_1"/>
    <property type="match status" value="1"/>
</dbReference>
<dbReference type="PANTHER" id="PTHR11931">
    <property type="entry name" value="PHOSPHOGLYCERATE MUTASE"/>
    <property type="match status" value="1"/>
</dbReference>
<evidence type="ECO:0000313" key="1">
    <source>
        <dbReference type="Ensembl" id="ENSANAP00000012707.1"/>
    </source>
</evidence>
<dbReference type="GO" id="GO:0016868">
    <property type="term" value="F:intramolecular phosphotransferase activity"/>
    <property type="evidence" value="ECO:0007669"/>
    <property type="project" value="InterPro"/>
</dbReference>
<keyword evidence="2" id="KW-1185">Reference proteome</keyword>